<dbReference type="InterPro" id="IPR036388">
    <property type="entry name" value="WH-like_DNA-bd_sf"/>
</dbReference>
<dbReference type="EMBL" id="CAFBRV010000032">
    <property type="protein sequence ID" value="CAB5110375.1"/>
    <property type="molecule type" value="Genomic_DNA"/>
</dbReference>
<feature type="domain" description="RecX first three-helical" evidence="7">
    <location>
        <begin position="11"/>
        <end position="50"/>
    </location>
</feature>
<feature type="domain" description="RecX third three-helical" evidence="6">
    <location>
        <begin position="104"/>
        <end position="151"/>
    </location>
</feature>
<dbReference type="InterPro" id="IPR003783">
    <property type="entry name" value="Regulatory_RecX"/>
</dbReference>
<comment type="subcellular location">
    <subcellularLocation>
        <location evidence="1">Cytoplasm</location>
    </subcellularLocation>
</comment>
<dbReference type="Gene3D" id="1.10.10.10">
    <property type="entry name" value="Winged helix-like DNA-binding domain superfamily/Winged helix DNA-binding domain"/>
    <property type="match status" value="3"/>
</dbReference>
<evidence type="ECO:0000259" key="5">
    <source>
        <dbReference type="Pfam" id="PF02631"/>
    </source>
</evidence>
<dbReference type="HAMAP" id="MF_01114">
    <property type="entry name" value="RecX"/>
    <property type="match status" value="1"/>
</dbReference>
<dbReference type="InterPro" id="IPR053925">
    <property type="entry name" value="RecX_HTH_3rd"/>
</dbReference>
<dbReference type="GO" id="GO:0005737">
    <property type="term" value="C:cytoplasm"/>
    <property type="evidence" value="ECO:0007669"/>
    <property type="project" value="UniProtKB-SubCell"/>
</dbReference>
<dbReference type="Pfam" id="PF21982">
    <property type="entry name" value="RecX_HTH1"/>
    <property type="match status" value="1"/>
</dbReference>
<evidence type="ECO:0000256" key="4">
    <source>
        <dbReference type="ARBA" id="ARBA00022490"/>
    </source>
</evidence>
<evidence type="ECO:0000313" key="8">
    <source>
        <dbReference type="EMBL" id="CAB5110375.1"/>
    </source>
</evidence>
<gene>
    <name evidence="8" type="ORF">UFOPK4410_00494</name>
</gene>
<organism evidence="8">
    <name type="scientific">freshwater metagenome</name>
    <dbReference type="NCBI Taxonomy" id="449393"/>
    <lineage>
        <taxon>unclassified sequences</taxon>
        <taxon>metagenomes</taxon>
        <taxon>ecological metagenomes</taxon>
    </lineage>
</organism>
<keyword evidence="4" id="KW-0963">Cytoplasm</keyword>
<sequence>MDQGADPYEIAHTIALNALVTRAKSKGELLAHLKKRGVETDVAQAIIYRLQEAGLIDDAEFAKAWTQSRHNSKKLSKRIIASELRTRGVDQNSIDEALDEIDGEDEYRMAFSLAMKKYATMSRLEADVQIRRIQSLLQRKGFGFDVIGRVIRELDIHSSEQR</sequence>
<reference evidence="8" key="1">
    <citation type="submission" date="2020-05" db="EMBL/GenBank/DDBJ databases">
        <authorList>
            <person name="Chiriac C."/>
            <person name="Salcher M."/>
            <person name="Ghai R."/>
            <person name="Kavagutti S V."/>
        </authorList>
    </citation>
    <scope>NUCLEOTIDE SEQUENCE</scope>
</reference>
<feature type="domain" description="RecX second three-helical" evidence="5">
    <location>
        <begin position="57"/>
        <end position="98"/>
    </location>
</feature>
<evidence type="ECO:0000259" key="7">
    <source>
        <dbReference type="Pfam" id="PF21982"/>
    </source>
</evidence>
<evidence type="ECO:0000259" key="6">
    <source>
        <dbReference type="Pfam" id="PF21981"/>
    </source>
</evidence>
<accession>A0A6J7VQ91</accession>
<dbReference type="InterPro" id="IPR053924">
    <property type="entry name" value="RecX_HTH_2nd"/>
</dbReference>
<dbReference type="InterPro" id="IPR053926">
    <property type="entry name" value="RecX_HTH_1st"/>
</dbReference>
<dbReference type="PANTHER" id="PTHR33602">
    <property type="entry name" value="REGULATORY PROTEIN RECX FAMILY PROTEIN"/>
    <property type="match status" value="1"/>
</dbReference>
<dbReference type="AlphaFoldDB" id="A0A6J7VQ91"/>
<dbReference type="Pfam" id="PF21981">
    <property type="entry name" value="RecX_HTH3"/>
    <property type="match status" value="1"/>
</dbReference>
<evidence type="ECO:0000256" key="3">
    <source>
        <dbReference type="ARBA" id="ARBA00018111"/>
    </source>
</evidence>
<dbReference type="GO" id="GO:0006282">
    <property type="term" value="P:regulation of DNA repair"/>
    <property type="evidence" value="ECO:0007669"/>
    <property type="project" value="InterPro"/>
</dbReference>
<evidence type="ECO:0000256" key="2">
    <source>
        <dbReference type="ARBA" id="ARBA00009695"/>
    </source>
</evidence>
<proteinExistence type="inferred from homology"/>
<evidence type="ECO:0000256" key="1">
    <source>
        <dbReference type="ARBA" id="ARBA00004496"/>
    </source>
</evidence>
<comment type="similarity">
    <text evidence="2">Belongs to the RecX family.</text>
</comment>
<dbReference type="Pfam" id="PF02631">
    <property type="entry name" value="RecX_HTH2"/>
    <property type="match status" value="1"/>
</dbReference>
<name>A0A6J7VQ91_9ZZZZ</name>
<dbReference type="PANTHER" id="PTHR33602:SF1">
    <property type="entry name" value="REGULATORY PROTEIN RECX FAMILY PROTEIN"/>
    <property type="match status" value="1"/>
</dbReference>
<protein>
    <recommendedName>
        <fullName evidence="3">Regulatory protein RecX</fullName>
    </recommendedName>
</protein>